<proteinExistence type="predicted"/>
<evidence type="ECO:0000313" key="1">
    <source>
        <dbReference type="Proteomes" id="UP000035680"/>
    </source>
</evidence>
<reference evidence="1" key="1">
    <citation type="submission" date="2014-07" db="EMBL/GenBank/DDBJ databases">
        <authorList>
            <person name="Martin A.A"/>
            <person name="De Silva N."/>
        </authorList>
    </citation>
    <scope>NUCLEOTIDE SEQUENCE</scope>
</reference>
<organism evidence="1 2">
    <name type="scientific">Strongyloides venezuelensis</name>
    <name type="common">Threadworm</name>
    <dbReference type="NCBI Taxonomy" id="75913"/>
    <lineage>
        <taxon>Eukaryota</taxon>
        <taxon>Metazoa</taxon>
        <taxon>Ecdysozoa</taxon>
        <taxon>Nematoda</taxon>
        <taxon>Chromadorea</taxon>
        <taxon>Rhabditida</taxon>
        <taxon>Tylenchina</taxon>
        <taxon>Panagrolaimomorpha</taxon>
        <taxon>Strongyloidoidea</taxon>
        <taxon>Strongyloididae</taxon>
        <taxon>Strongyloides</taxon>
    </lineage>
</organism>
<dbReference type="WBParaSite" id="SVE_0807900.1">
    <property type="protein sequence ID" value="SVE_0807900.1"/>
    <property type="gene ID" value="SVE_0807900"/>
</dbReference>
<reference evidence="2" key="2">
    <citation type="submission" date="2015-08" db="UniProtKB">
        <authorList>
            <consortium name="WormBaseParasite"/>
        </authorList>
    </citation>
    <scope>IDENTIFICATION</scope>
</reference>
<evidence type="ECO:0000313" key="2">
    <source>
        <dbReference type="WBParaSite" id="SVE_0807900.1"/>
    </source>
</evidence>
<dbReference type="AlphaFoldDB" id="A0A0K0FGS4"/>
<sequence>MVIETFVNEVLSKKNNGCLHKYIRFILYFSKFERVSELLSYFNSEDFPYNATDDNQEKSTLFTGELRCPVCGEIDKVEISEY</sequence>
<name>A0A0K0FGS4_STRVS</name>
<protein>
    <submittedName>
        <fullName evidence="2">Uncharacterized protein</fullName>
    </submittedName>
</protein>
<keyword evidence="1" id="KW-1185">Reference proteome</keyword>
<dbReference type="Proteomes" id="UP000035680">
    <property type="component" value="Unassembled WGS sequence"/>
</dbReference>
<accession>A0A0K0FGS4</accession>